<dbReference type="GO" id="GO:0005886">
    <property type="term" value="C:plasma membrane"/>
    <property type="evidence" value="ECO:0007669"/>
    <property type="project" value="UniProtKB-SubCell"/>
</dbReference>
<dbReference type="STRING" id="1307839.L21SP5_02233"/>
<evidence type="ECO:0000256" key="2">
    <source>
        <dbReference type="ARBA" id="ARBA00022475"/>
    </source>
</evidence>
<feature type="transmembrane region" description="Helical" evidence="6">
    <location>
        <begin position="40"/>
        <end position="65"/>
    </location>
</feature>
<feature type="transmembrane region" description="Helical" evidence="6">
    <location>
        <begin position="280"/>
        <end position="301"/>
    </location>
</feature>
<keyword evidence="3 6" id="KW-0812">Transmembrane</keyword>
<evidence type="ECO:0000256" key="3">
    <source>
        <dbReference type="ARBA" id="ARBA00022692"/>
    </source>
</evidence>
<sequence>MGFEFFIPQMSNNRAGYITVFIAMLCWSLTFVWYKQVYEVFTPIGTVFLRLTIASALLFVFTKLIRRLQPIAKEDRFTFLSLAFFEPFVYFFSESYGMHYVSPTEGAVIIAVIPLLTPVMARIFFGDKITLLNVIGLAISFVGVVLVVTKVGFEWKAPAIGVAFMFMAVIAALGYSAIIMKLSGKYNPFTIITYQNFIAAVLFLPLFLVFDLDNFLAVEFTFDNVWPLLKLAVVASAMAYLFFVYSISKIGIVQANMFTNLIPVFAAVFAWYMLGDELSWRTITGVALVVVGLFLPHYSTVRRRYFFLKK</sequence>
<evidence type="ECO:0000256" key="6">
    <source>
        <dbReference type="SAM" id="Phobius"/>
    </source>
</evidence>
<keyword evidence="2" id="KW-1003">Cell membrane</keyword>
<keyword evidence="4 6" id="KW-1133">Transmembrane helix</keyword>
<dbReference type="KEGG" id="blq:L21SP5_02233"/>
<feature type="transmembrane region" description="Helical" evidence="6">
    <location>
        <begin position="15"/>
        <end position="34"/>
    </location>
</feature>
<feature type="transmembrane region" description="Helical" evidence="6">
    <location>
        <begin position="105"/>
        <end position="125"/>
    </location>
</feature>
<evidence type="ECO:0000313" key="8">
    <source>
        <dbReference type="EMBL" id="ALO15866.1"/>
    </source>
</evidence>
<dbReference type="SUPFAM" id="SSF103481">
    <property type="entry name" value="Multidrug resistance efflux transporter EmrE"/>
    <property type="match status" value="2"/>
</dbReference>
<comment type="subcellular location">
    <subcellularLocation>
        <location evidence="1">Cell membrane</location>
        <topology evidence="1">Multi-pass membrane protein</topology>
    </subcellularLocation>
</comment>
<feature type="domain" description="EamA" evidence="7">
    <location>
        <begin position="160"/>
        <end position="295"/>
    </location>
</feature>
<gene>
    <name evidence="8" type="ORF">L21SP5_02233</name>
</gene>
<dbReference type="InterPro" id="IPR000620">
    <property type="entry name" value="EamA_dom"/>
</dbReference>
<dbReference type="OrthoDB" id="9805239at2"/>
<evidence type="ECO:0000256" key="4">
    <source>
        <dbReference type="ARBA" id="ARBA00022989"/>
    </source>
</evidence>
<dbReference type="Pfam" id="PF00892">
    <property type="entry name" value="EamA"/>
    <property type="match status" value="2"/>
</dbReference>
<dbReference type="Proteomes" id="UP000064893">
    <property type="component" value="Chromosome"/>
</dbReference>
<feature type="transmembrane region" description="Helical" evidence="6">
    <location>
        <begin position="159"/>
        <end position="179"/>
    </location>
</feature>
<evidence type="ECO:0000256" key="1">
    <source>
        <dbReference type="ARBA" id="ARBA00004651"/>
    </source>
</evidence>
<feature type="transmembrane region" description="Helical" evidence="6">
    <location>
        <begin position="225"/>
        <end position="245"/>
    </location>
</feature>
<feature type="domain" description="EamA" evidence="7">
    <location>
        <begin position="15"/>
        <end position="148"/>
    </location>
</feature>
<evidence type="ECO:0000259" key="7">
    <source>
        <dbReference type="Pfam" id="PF00892"/>
    </source>
</evidence>
<protein>
    <submittedName>
        <fullName evidence="8">Aromatic amino acid exporter</fullName>
    </submittedName>
</protein>
<feature type="transmembrane region" description="Helical" evidence="6">
    <location>
        <begin position="132"/>
        <end position="153"/>
    </location>
</feature>
<dbReference type="AlphaFoldDB" id="A0A0S2I0K0"/>
<organism evidence="8 9">
    <name type="scientific">Salinivirga cyanobacteriivorans</name>
    <dbReference type="NCBI Taxonomy" id="1307839"/>
    <lineage>
        <taxon>Bacteria</taxon>
        <taxon>Pseudomonadati</taxon>
        <taxon>Bacteroidota</taxon>
        <taxon>Bacteroidia</taxon>
        <taxon>Bacteroidales</taxon>
        <taxon>Salinivirgaceae</taxon>
        <taxon>Salinivirga</taxon>
    </lineage>
</organism>
<evidence type="ECO:0000313" key="9">
    <source>
        <dbReference type="Proteomes" id="UP000064893"/>
    </source>
</evidence>
<dbReference type="InterPro" id="IPR050638">
    <property type="entry name" value="AA-Vitamin_Transporters"/>
</dbReference>
<dbReference type="PANTHER" id="PTHR32322:SF18">
    <property type="entry name" value="S-ADENOSYLMETHIONINE_S-ADENOSYLHOMOCYSTEINE TRANSPORTER"/>
    <property type="match status" value="1"/>
</dbReference>
<keyword evidence="5 6" id="KW-0472">Membrane</keyword>
<feature type="transmembrane region" description="Helical" evidence="6">
    <location>
        <begin position="191"/>
        <end position="210"/>
    </location>
</feature>
<dbReference type="RefSeq" id="WP_057953287.1">
    <property type="nucleotide sequence ID" value="NZ_CP013118.1"/>
</dbReference>
<dbReference type="PATRIC" id="fig|1307839.3.peg.2353"/>
<reference evidence="8 9" key="1">
    <citation type="submission" date="2015-11" db="EMBL/GenBank/DDBJ databases">
        <title>Description and complete genome sequence of a novel strain predominating in hypersaline microbial mats and representing a new family of the Bacteriodetes phylum.</title>
        <authorList>
            <person name="Spring S."/>
            <person name="Bunk B."/>
            <person name="Sproer C."/>
            <person name="Klenk H.-P."/>
        </authorList>
    </citation>
    <scope>NUCLEOTIDE SEQUENCE [LARGE SCALE GENOMIC DNA]</scope>
    <source>
        <strain evidence="8 9">L21-Spi-D4</strain>
    </source>
</reference>
<dbReference type="EMBL" id="CP013118">
    <property type="protein sequence ID" value="ALO15866.1"/>
    <property type="molecule type" value="Genomic_DNA"/>
</dbReference>
<accession>A0A0S2I0K0</accession>
<dbReference type="PANTHER" id="PTHR32322">
    <property type="entry name" value="INNER MEMBRANE TRANSPORTER"/>
    <property type="match status" value="1"/>
</dbReference>
<feature type="transmembrane region" description="Helical" evidence="6">
    <location>
        <begin position="257"/>
        <end position="274"/>
    </location>
</feature>
<dbReference type="InterPro" id="IPR037185">
    <property type="entry name" value="EmrE-like"/>
</dbReference>
<keyword evidence="9" id="KW-1185">Reference proteome</keyword>
<proteinExistence type="predicted"/>
<evidence type="ECO:0000256" key="5">
    <source>
        <dbReference type="ARBA" id="ARBA00023136"/>
    </source>
</evidence>
<name>A0A0S2I0K0_9BACT</name>